<dbReference type="Proteomes" id="UP000095284">
    <property type="component" value="Unplaced"/>
</dbReference>
<gene>
    <name evidence="2" type="ORF">BXYJ_LOCUS7650</name>
</gene>
<evidence type="ECO:0000256" key="1">
    <source>
        <dbReference type="SAM" id="SignalP"/>
    </source>
</evidence>
<evidence type="ECO:0000313" key="5">
    <source>
        <dbReference type="WBParaSite" id="BXY_0969000.1"/>
    </source>
</evidence>
<keyword evidence="4" id="KW-1185">Reference proteome</keyword>
<name>A0A1I7S9J3_BURXY</name>
<evidence type="ECO:0000313" key="2">
    <source>
        <dbReference type="EMBL" id="CAD5222780.1"/>
    </source>
</evidence>
<dbReference type="Proteomes" id="UP000582659">
    <property type="component" value="Unassembled WGS sequence"/>
</dbReference>
<dbReference type="EMBL" id="CAJFCV020000003">
    <property type="protein sequence ID" value="CAG9111163.1"/>
    <property type="molecule type" value="Genomic_DNA"/>
</dbReference>
<evidence type="ECO:0000313" key="4">
    <source>
        <dbReference type="Proteomes" id="UP000659654"/>
    </source>
</evidence>
<reference evidence="5" key="1">
    <citation type="submission" date="2016-11" db="UniProtKB">
        <authorList>
            <consortium name="WormBaseParasite"/>
        </authorList>
    </citation>
    <scope>IDENTIFICATION</scope>
</reference>
<dbReference type="OrthoDB" id="10437212at2759"/>
<sequence>MLSSLTYLLLLITVTSGDVFADVNDYLKPAKVKSKVLADIGRTLVENEITDHEDKWEELVPVDSLMFRYIWQMARPLEMATSALCPECKEIVASTQKFIVDYPETLIALPAACSLFQLKSRELVPICGVTSIGALLYLQNSQPKDVCDLLCHPNNTIAKREAGFGIEDILQHFGKAF</sequence>
<reference evidence="2" key="2">
    <citation type="submission" date="2020-09" db="EMBL/GenBank/DDBJ databases">
        <authorList>
            <person name="Kikuchi T."/>
        </authorList>
    </citation>
    <scope>NUCLEOTIDE SEQUENCE</scope>
    <source>
        <strain evidence="2">Ka4C1</strain>
    </source>
</reference>
<dbReference type="WBParaSite" id="BXY_0969000.1">
    <property type="protein sequence ID" value="BXY_0969000.1"/>
    <property type="gene ID" value="BXY_0969000"/>
</dbReference>
<organism evidence="3 5">
    <name type="scientific">Bursaphelenchus xylophilus</name>
    <name type="common">Pinewood nematode worm</name>
    <name type="synonym">Aphelenchoides xylophilus</name>
    <dbReference type="NCBI Taxonomy" id="6326"/>
    <lineage>
        <taxon>Eukaryota</taxon>
        <taxon>Metazoa</taxon>
        <taxon>Ecdysozoa</taxon>
        <taxon>Nematoda</taxon>
        <taxon>Chromadorea</taxon>
        <taxon>Rhabditida</taxon>
        <taxon>Tylenchina</taxon>
        <taxon>Tylenchomorpha</taxon>
        <taxon>Aphelenchoidea</taxon>
        <taxon>Aphelenchoididae</taxon>
        <taxon>Bursaphelenchus</taxon>
    </lineage>
</organism>
<dbReference type="Proteomes" id="UP000659654">
    <property type="component" value="Unassembled WGS sequence"/>
</dbReference>
<accession>A0A1I7S9J3</accession>
<keyword evidence="1" id="KW-0732">Signal</keyword>
<evidence type="ECO:0000313" key="3">
    <source>
        <dbReference type="Proteomes" id="UP000095284"/>
    </source>
</evidence>
<feature type="chain" id="PRO_5036308749" evidence="1">
    <location>
        <begin position="18"/>
        <end position="177"/>
    </location>
</feature>
<dbReference type="EMBL" id="CAJFDI010000003">
    <property type="protein sequence ID" value="CAD5222780.1"/>
    <property type="molecule type" value="Genomic_DNA"/>
</dbReference>
<dbReference type="AlphaFoldDB" id="A0A1I7S9J3"/>
<protein>
    <submittedName>
        <fullName evidence="2">(pine wood nematode) hypothetical protein</fullName>
    </submittedName>
</protein>
<feature type="signal peptide" evidence="1">
    <location>
        <begin position="1"/>
        <end position="17"/>
    </location>
</feature>
<proteinExistence type="predicted"/>